<evidence type="ECO:0000256" key="5">
    <source>
        <dbReference type="SAM" id="MobiDB-lite"/>
    </source>
</evidence>
<evidence type="ECO:0000256" key="3">
    <source>
        <dbReference type="ARBA" id="ARBA00022989"/>
    </source>
</evidence>
<gene>
    <name evidence="7" type="ORF">Fcan01_08137</name>
</gene>
<keyword evidence="2 6" id="KW-0812">Transmembrane</keyword>
<keyword evidence="8" id="KW-1185">Reference proteome</keyword>
<keyword evidence="4 6" id="KW-0472">Membrane</keyword>
<dbReference type="Gene3D" id="3.40.50.12190">
    <property type="match status" value="1"/>
</dbReference>
<comment type="subcellular location">
    <subcellularLocation>
        <location evidence="1">Membrane</location>
    </subcellularLocation>
</comment>
<accession>A0A226EGK7</accession>
<name>A0A226EGK7_FOLCA</name>
<dbReference type="GO" id="GO:0001671">
    <property type="term" value="F:ATPase activator activity"/>
    <property type="evidence" value="ECO:0007669"/>
    <property type="project" value="InterPro"/>
</dbReference>
<evidence type="ECO:0008006" key="9">
    <source>
        <dbReference type="Google" id="ProtNLM"/>
    </source>
</evidence>
<evidence type="ECO:0000256" key="1">
    <source>
        <dbReference type="ARBA" id="ARBA00004370"/>
    </source>
</evidence>
<dbReference type="InterPro" id="IPR008662">
    <property type="entry name" value="TOIP1/2"/>
</dbReference>
<keyword evidence="3 6" id="KW-1133">Transmembrane helix</keyword>
<dbReference type="GO" id="GO:0061024">
    <property type="term" value="P:membrane organization"/>
    <property type="evidence" value="ECO:0007669"/>
    <property type="project" value="TreeGrafter"/>
</dbReference>
<dbReference type="PANTHER" id="PTHR18843:SF7">
    <property type="entry name" value="LAMINA-ASSOCIATED POLYPEPTIDE 1B ISOFORM 1-RELATED"/>
    <property type="match status" value="1"/>
</dbReference>
<feature type="compositionally biased region" description="Polar residues" evidence="5">
    <location>
        <begin position="1"/>
        <end position="10"/>
    </location>
</feature>
<comment type="caution">
    <text evidence="7">The sequence shown here is derived from an EMBL/GenBank/DDBJ whole genome shotgun (WGS) entry which is preliminary data.</text>
</comment>
<evidence type="ECO:0000313" key="8">
    <source>
        <dbReference type="Proteomes" id="UP000198287"/>
    </source>
</evidence>
<feature type="region of interest" description="Disordered" evidence="5">
    <location>
        <begin position="80"/>
        <end position="99"/>
    </location>
</feature>
<evidence type="ECO:0000313" key="7">
    <source>
        <dbReference type="EMBL" id="OXA56793.1"/>
    </source>
</evidence>
<dbReference type="PANTHER" id="PTHR18843">
    <property type="entry name" value="TORSIN-1A-INTERACTING PROTEIN"/>
    <property type="match status" value="1"/>
</dbReference>
<evidence type="ECO:0000256" key="4">
    <source>
        <dbReference type="ARBA" id="ARBA00023136"/>
    </source>
</evidence>
<dbReference type="EMBL" id="LNIX01000003">
    <property type="protein sequence ID" value="OXA56793.1"/>
    <property type="molecule type" value="Genomic_DNA"/>
</dbReference>
<feature type="compositionally biased region" description="Polar residues" evidence="5">
    <location>
        <begin position="80"/>
        <end position="98"/>
    </location>
</feature>
<feature type="transmembrane region" description="Helical" evidence="6">
    <location>
        <begin position="148"/>
        <end position="166"/>
    </location>
</feature>
<dbReference type="OMA" id="RTWEDSQ"/>
<protein>
    <recommendedName>
        <fullName evidence="9">Torsin-1A-interacting protein 1</fullName>
    </recommendedName>
</protein>
<reference evidence="7 8" key="1">
    <citation type="submission" date="2015-12" db="EMBL/GenBank/DDBJ databases">
        <title>The genome of Folsomia candida.</title>
        <authorList>
            <person name="Faddeeva A."/>
            <person name="Derks M.F."/>
            <person name="Anvar Y."/>
            <person name="Smit S."/>
            <person name="Van Straalen N."/>
            <person name="Roelofs D."/>
        </authorList>
    </citation>
    <scope>NUCLEOTIDE SEQUENCE [LARGE SCALE GENOMIC DNA]</scope>
    <source>
        <strain evidence="7 8">VU population</strain>
        <tissue evidence="7">Whole body</tissue>
    </source>
</reference>
<proteinExistence type="predicted"/>
<dbReference type="GO" id="GO:0016020">
    <property type="term" value="C:membrane"/>
    <property type="evidence" value="ECO:0007669"/>
    <property type="project" value="UniProtKB-SubCell"/>
</dbReference>
<evidence type="ECO:0000256" key="2">
    <source>
        <dbReference type="ARBA" id="ARBA00022692"/>
    </source>
</evidence>
<dbReference type="OrthoDB" id="10616973at2759"/>
<feature type="region of interest" description="Disordered" evidence="5">
    <location>
        <begin position="1"/>
        <end position="59"/>
    </location>
</feature>
<sequence length="401" mass="45000">MSQRCQQSANMELEENEELIDDEDEESEGDDNSSSSSRERPTLNVKIGDTGKTIAGVESSQVAGSPKDFFLKESVSLENTNKTNNFHQQVPQNSSRPTKTFEEMCRLEDLKQRKKGYTGSKTTIDDFEFKSAKSQRNQNQSKPMDKSVVLISLAVVIILSFVAYMSPESSTASNSQVNGNMRTWEDSQKKLVSDILQLQKQFPSQYRESLIHILSAIDSTLSRVVPKQPSSIVLLVPPKLAKSSFPLCFAQKLSKLTNEIFSEMNGTDTPSTFTMDSKYFQKYGKDITKIHDQLNNYFLNGGRSIIVQDVEKLQDETHLLVFHGLCDNYYAPEKRATLLFILPVPQNLFTTSKLNNGMASELSYQILDQGWKSTTNDDSRPAMIARIAASVVFLNEGDSCN</sequence>
<feature type="compositionally biased region" description="Acidic residues" evidence="5">
    <location>
        <begin position="12"/>
        <end position="31"/>
    </location>
</feature>
<dbReference type="Proteomes" id="UP000198287">
    <property type="component" value="Unassembled WGS sequence"/>
</dbReference>
<evidence type="ECO:0000256" key="6">
    <source>
        <dbReference type="SAM" id="Phobius"/>
    </source>
</evidence>
<dbReference type="AlphaFoldDB" id="A0A226EGK7"/>
<organism evidence="7 8">
    <name type="scientific">Folsomia candida</name>
    <name type="common">Springtail</name>
    <dbReference type="NCBI Taxonomy" id="158441"/>
    <lineage>
        <taxon>Eukaryota</taxon>
        <taxon>Metazoa</taxon>
        <taxon>Ecdysozoa</taxon>
        <taxon>Arthropoda</taxon>
        <taxon>Hexapoda</taxon>
        <taxon>Collembola</taxon>
        <taxon>Entomobryomorpha</taxon>
        <taxon>Isotomoidea</taxon>
        <taxon>Isotomidae</taxon>
        <taxon>Proisotominae</taxon>
        <taxon>Folsomia</taxon>
    </lineage>
</organism>
<dbReference type="InterPro" id="IPR038599">
    <property type="entry name" value="LAP1C-like_C_sf"/>
</dbReference>